<reference evidence="2 3" key="1">
    <citation type="journal article" date="2024" name="Nat. Commun.">
        <title>Phylogenomics reveals the evolutionary origins of lichenization in chlorophyte algae.</title>
        <authorList>
            <person name="Puginier C."/>
            <person name="Libourel C."/>
            <person name="Otte J."/>
            <person name="Skaloud P."/>
            <person name="Haon M."/>
            <person name="Grisel S."/>
            <person name="Petersen M."/>
            <person name="Berrin J.G."/>
            <person name="Delaux P.M."/>
            <person name="Dal Grande F."/>
            <person name="Keller J."/>
        </authorList>
    </citation>
    <scope>NUCLEOTIDE SEQUENCE [LARGE SCALE GENOMIC DNA]</scope>
    <source>
        <strain evidence="2 3">SAG 2145</strain>
    </source>
</reference>
<organism evidence="2 3">
    <name type="scientific">Apatococcus lobatus</name>
    <dbReference type="NCBI Taxonomy" id="904363"/>
    <lineage>
        <taxon>Eukaryota</taxon>
        <taxon>Viridiplantae</taxon>
        <taxon>Chlorophyta</taxon>
        <taxon>core chlorophytes</taxon>
        <taxon>Trebouxiophyceae</taxon>
        <taxon>Chlorellales</taxon>
        <taxon>Chlorellaceae</taxon>
        <taxon>Apatococcus</taxon>
    </lineage>
</organism>
<dbReference type="AlphaFoldDB" id="A0AAW1QN29"/>
<gene>
    <name evidence="2" type="ORF">WJX74_001768</name>
</gene>
<name>A0AAW1QN29_9CHLO</name>
<evidence type="ECO:0000313" key="3">
    <source>
        <dbReference type="Proteomes" id="UP001438707"/>
    </source>
</evidence>
<evidence type="ECO:0000313" key="2">
    <source>
        <dbReference type="EMBL" id="KAK9822531.1"/>
    </source>
</evidence>
<dbReference type="PROSITE" id="PS50800">
    <property type="entry name" value="SAP"/>
    <property type="match status" value="1"/>
</dbReference>
<keyword evidence="3" id="KW-1185">Reference proteome</keyword>
<feature type="domain" description="SAP" evidence="1">
    <location>
        <begin position="84"/>
        <end position="118"/>
    </location>
</feature>
<proteinExistence type="predicted"/>
<dbReference type="Proteomes" id="UP001438707">
    <property type="component" value="Unassembled WGS sequence"/>
</dbReference>
<dbReference type="InterPro" id="IPR036361">
    <property type="entry name" value="SAP_dom_sf"/>
</dbReference>
<dbReference type="EMBL" id="JALJOS010000031">
    <property type="protein sequence ID" value="KAK9822531.1"/>
    <property type="molecule type" value="Genomic_DNA"/>
</dbReference>
<dbReference type="InterPro" id="IPR003034">
    <property type="entry name" value="SAP_dom"/>
</dbReference>
<evidence type="ECO:0000259" key="1">
    <source>
        <dbReference type="PROSITE" id="PS50800"/>
    </source>
</evidence>
<comment type="caution">
    <text evidence="2">The sequence shown here is derived from an EMBL/GenBank/DDBJ whole genome shotgun (WGS) entry which is preliminary data.</text>
</comment>
<dbReference type="SUPFAM" id="SSF68906">
    <property type="entry name" value="SAP domain"/>
    <property type="match status" value="1"/>
</dbReference>
<accession>A0AAW1QN29</accession>
<sequence length="259" mass="29179">MTLLQDLPEDCLNLIANFVVKPDLLHPVCIRAREAAQLATASKAFRIFAERNLFPTLAARFCPPALQPWPYPGHGDWDEAEHLIPHFTIAKLRPILRAANCKVTGRKAELVARALQATPKAGKHATFIVQREKQRQLNQPCSPAILAEYKMSFDDLRRADGTYISSFRDMIKAAAEKHGSERGLKDAIFLYPAPRQQLCACGFYHNFPADEEYYSDASFFWSEDEDEEDEDMLDAQAYHLGSFMAASFANPFYASAFGL</sequence>
<protein>
    <recommendedName>
        <fullName evidence="1">SAP domain-containing protein</fullName>
    </recommendedName>
</protein>